<dbReference type="Proteomes" id="UP000786662">
    <property type="component" value="Unassembled WGS sequence"/>
</dbReference>
<accession>A0A9D6HQC9</accession>
<evidence type="ECO:0000313" key="2">
    <source>
        <dbReference type="EMBL" id="MBI2052086.1"/>
    </source>
</evidence>
<proteinExistence type="predicted"/>
<gene>
    <name evidence="2" type="ORF">HYT38_00195</name>
</gene>
<evidence type="ECO:0000256" key="1">
    <source>
        <dbReference type="SAM" id="MobiDB-lite"/>
    </source>
</evidence>
<evidence type="ECO:0000313" key="3">
    <source>
        <dbReference type="Proteomes" id="UP000786662"/>
    </source>
</evidence>
<feature type="non-terminal residue" evidence="2">
    <location>
        <position position="505"/>
    </location>
</feature>
<reference evidence="2" key="1">
    <citation type="submission" date="2020-07" db="EMBL/GenBank/DDBJ databases">
        <title>Huge and variable diversity of episymbiotic CPR bacteria and DPANN archaea in groundwater ecosystems.</title>
        <authorList>
            <person name="He C.Y."/>
            <person name="Keren R."/>
            <person name="Whittaker M."/>
            <person name="Farag I.F."/>
            <person name="Doudna J."/>
            <person name="Cate J.H.D."/>
            <person name="Banfield J.F."/>
        </authorList>
    </citation>
    <scope>NUCLEOTIDE SEQUENCE</scope>
    <source>
        <strain evidence="2">NC_groundwater_191_Ag_S-0.1um_45_8</strain>
    </source>
</reference>
<protein>
    <submittedName>
        <fullName evidence="2">Uncharacterized protein</fullName>
    </submittedName>
</protein>
<dbReference type="AlphaFoldDB" id="A0A9D6HQC9"/>
<name>A0A9D6HQC9_9BACT</name>
<organism evidence="2 3">
    <name type="scientific">Candidatus Sungiibacteriota bacterium</name>
    <dbReference type="NCBI Taxonomy" id="2750080"/>
    <lineage>
        <taxon>Bacteria</taxon>
        <taxon>Candidatus Sungiibacteriota</taxon>
    </lineage>
</organism>
<dbReference type="EMBL" id="JACOYY010000006">
    <property type="protein sequence ID" value="MBI2052086.1"/>
    <property type="molecule type" value="Genomic_DNA"/>
</dbReference>
<sequence length="505" mass="51368">MIKKLFLILIFVSVFTVLILAGKLAWAASSKGLVTLSDTVSSSGTGPNGTITINASVNNAYTGYYWYKIIGAQVDSDTKWSNYSFGYGTGMSGSFSFTGLGGGSHQATSKATLYLWNGSKYVFWADLSNGPTTLDIPNPAPQISVDLKVDPDSTGGPALPGDGPYSVVEGTWVRVHWSYQNATNCTASNWTGLSNDTSGSTGEQVNGSVIYGISCRNNDTGQTASDSVTVDTTPAPPLPTASITASPSVNGTYSDGPISVAYNNPAYLSWTSTNATSCAITPDITGTEGTSDSGRTTGNLTANTTYSITCAGAGGTSPADTVVVNVAAPVPTLSVNLSVSIPPPAGTDVVASATVDGTAAGPINYNFWWNCNSSATTVGGVNTGAGAGCAALATPASGTCVSNNYGYKCNGVTTNPQTATHTYAAGTYTSKVIVERGAATPAEARSGITIVPPAFDYTLSADDVSVVRGSSVTNTITVTKTAGTAESVTLAESDTSAQITPSFSP</sequence>
<feature type="compositionally biased region" description="Polar residues" evidence="1">
    <location>
        <begin position="221"/>
        <end position="232"/>
    </location>
</feature>
<comment type="caution">
    <text evidence="2">The sequence shown here is derived from an EMBL/GenBank/DDBJ whole genome shotgun (WGS) entry which is preliminary data.</text>
</comment>
<feature type="region of interest" description="Disordered" evidence="1">
    <location>
        <begin position="221"/>
        <end position="248"/>
    </location>
</feature>